<organism evidence="11 12">
    <name type="scientific">Scopus umbretta</name>
    <name type="common">Hammerkop</name>
    <dbReference type="NCBI Taxonomy" id="33581"/>
    <lineage>
        <taxon>Eukaryota</taxon>
        <taxon>Metazoa</taxon>
        <taxon>Chordata</taxon>
        <taxon>Craniata</taxon>
        <taxon>Vertebrata</taxon>
        <taxon>Euteleostomi</taxon>
        <taxon>Archelosauria</taxon>
        <taxon>Archosauria</taxon>
        <taxon>Dinosauria</taxon>
        <taxon>Saurischia</taxon>
        <taxon>Theropoda</taxon>
        <taxon>Coelurosauria</taxon>
        <taxon>Aves</taxon>
        <taxon>Neognathae</taxon>
        <taxon>Neoaves</taxon>
        <taxon>Aequornithes</taxon>
        <taxon>Pelecaniformes</taxon>
        <taxon>Scopidae</taxon>
        <taxon>Scopus</taxon>
    </lineage>
</organism>
<dbReference type="EMBL" id="VZTL01007201">
    <property type="protein sequence ID" value="NXX53141.1"/>
    <property type="molecule type" value="Genomic_DNA"/>
</dbReference>
<dbReference type="Proteomes" id="UP000539032">
    <property type="component" value="Unassembled WGS sequence"/>
</dbReference>
<dbReference type="PANTHER" id="PTHR32261">
    <property type="entry name" value="CALCIUM HOMEOSTASIS MODULATOR PROTEIN"/>
    <property type="match status" value="1"/>
</dbReference>
<gene>
    <name evidence="11" type="primary">Calhm6</name>
    <name evidence="11" type="ORF">SCOUMB_R09419</name>
</gene>
<keyword evidence="4 10" id="KW-0812">Transmembrane</keyword>
<protein>
    <submittedName>
        <fullName evidence="11">CAHM6 protein</fullName>
    </submittedName>
</protein>
<evidence type="ECO:0000256" key="10">
    <source>
        <dbReference type="SAM" id="Phobius"/>
    </source>
</evidence>
<comment type="caution">
    <text evidence="11">The sequence shown here is derived from an EMBL/GenBank/DDBJ whole genome shotgun (WGS) entry which is preliminary data.</text>
</comment>
<dbReference type="Pfam" id="PF14798">
    <property type="entry name" value="Ca_hom_mod"/>
    <property type="match status" value="1"/>
</dbReference>
<comment type="subcellular location">
    <subcellularLocation>
        <location evidence="1">Membrane</location>
        <topology evidence="1">Multi-pass membrane protein</topology>
    </subcellularLocation>
</comment>
<evidence type="ECO:0000256" key="2">
    <source>
        <dbReference type="ARBA" id="ARBA00008497"/>
    </source>
</evidence>
<keyword evidence="7 10" id="KW-0472">Membrane</keyword>
<evidence type="ECO:0000256" key="9">
    <source>
        <dbReference type="SAM" id="MobiDB-lite"/>
    </source>
</evidence>
<keyword evidence="3" id="KW-0813">Transport</keyword>
<reference evidence="11 12" key="1">
    <citation type="submission" date="2020-02" db="EMBL/GenBank/DDBJ databases">
        <title>Bird 10,000 Genomes (B10K) Project - Family phase.</title>
        <authorList>
            <person name="Zhang G."/>
        </authorList>
    </citation>
    <scope>NUCLEOTIDE SEQUENCE [LARGE SCALE GENOMIC DNA]</scope>
    <source>
        <strain evidence="11">B10K-DU-002-70</strain>
        <tissue evidence="11">Muscle</tissue>
    </source>
</reference>
<evidence type="ECO:0000256" key="4">
    <source>
        <dbReference type="ARBA" id="ARBA00022692"/>
    </source>
</evidence>
<evidence type="ECO:0000256" key="5">
    <source>
        <dbReference type="ARBA" id="ARBA00022989"/>
    </source>
</evidence>
<feature type="transmembrane region" description="Helical" evidence="10">
    <location>
        <begin position="12"/>
        <end position="29"/>
    </location>
</feature>
<keyword evidence="8" id="KW-0407">Ion channel</keyword>
<keyword evidence="5 10" id="KW-1133">Transmembrane helix</keyword>
<feature type="transmembrane region" description="Helical" evidence="10">
    <location>
        <begin position="49"/>
        <end position="69"/>
    </location>
</feature>
<feature type="transmembrane region" description="Helical" evidence="10">
    <location>
        <begin position="98"/>
        <end position="122"/>
    </location>
</feature>
<evidence type="ECO:0000256" key="1">
    <source>
        <dbReference type="ARBA" id="ARBA00004141"/>
    </source>
</evidence>
<accession>A0A7L4HJB4</accession>
<sequence length="316" mass="35700">MDNLHRALDFYIHHKTVLGYSLVSLLTAASEHMFSSALFKCPCDSGNMLYGFVFLIVPAIILFLLGYLLDTRLWRLLTGNCSLKKCLHCRLWDICSRYFSLLISATARALVAPLTWVVVALFRASFYECAASGNSMIKNLVCKDKGEECHKLLFKVPCDEKLLQKVPGEFLSLQAQSQLIGWLVLTCVVTMALISKCIHRCISPVTYFHLKFSKIYLKKESELFDVKAEEHATKLAERNINSFFDLSATESFTTPSNEDWQMISSLYTLNSQEPYYSMIHKYINTKRGNSNRPGEGSQNTPGLGFVDETTASESGF</sequence>
<dbReference type="GO" id="GO:0005886">
    <property type="term" value="C:plasma membrane"/>
    <property type="evidence" value="ECO:0007669"/>
    <property type="project" value="TreeGrafter"/>
</dbReference>
<feature type="region of interest" description="Disordered" evidence="9">
    <location>
        <begin position="287"/>
        <end position="316"/>
    </location>
</feature>
<keyword evidence="12" id="KW-1185">Reference proteome</keyword>
<evidence type="ECO:0000313" key="11">
    <source>
        <dbReference type="EMBL" id="NXX53141.1"/>
    </source>
</evidence>
<evidence type="ECO:0000256" key="3">
    <source>
        <dbReference type="ARBA" id="ARBA00022448"/>
    </source>
</evidence>
<proteinExistence type="inferred from homology"/>
<evidence type="ECO:0000256" key="6">
    <source>
        <dbReference type="ARBA" id="ARBA00023065"/>
    </source>
</evidence>
<dbReference type="InterPro" id="IPR029569">
    <property type="entry name" value="CALHM"/>
</dbReference>
<feature type="non-terminal residue" evidence="11">
    <location>
        <position position="316"/>
    </location>
</feature>
<dbReference type="OrthoDB" id="5962981at2759"/>
<evidence type="ECO:0000256" key="7">
    <source>
        <dbReference type="ARBA" id="ARBA00023136"/>
    </source>
</evidence>
<comment type="similarity">
    <text evidence="2">Belongs to the CALHM family.</text>
</comment>
<dbReference type="GO" id="GO:0005261">
    <property type="term" value="F:monoatomic cation channel activity"/>
    <property type="evidence" value="ECO:0007669"/>
    <property type="project" value="TreeGrafter"/>
</dbReference>
<feature type="non-terminal residue" evidence="11">
    <location>
        <position position="1"/>
    </location>
</feature>
<keyword evidence="6" id="KW-0406">Ion transport</keyword>
<feature type="compositionally biased region" description="Polar residues" evidence="9">
    <location>
        <begin position="287"/>
        <end position="301"/>
    </location>
</feature>
<evidence type="ECO:0000256" key="8">
    <source>
        <dbReference type="ARBA" id="ARBA00023303"/>
    </source>
</evidence>
<dbReference type="PANTHER" id="PTHR32261:SF4">
    <property type="entry name" value="CALCIUM HOMEOSTASIS MODULATOR PROTEIN 6"/>
    <property type="match status" value="1"/>
</dbReference>
<evidence type="ECO:0000313" key="12">
    <source>
        <dbReference type="Proteomes" id="UP000539032"/>
    </source>
</evidence>
<name>A0A7L4HJB4_SCOUM</name>
<dbReference type="GO" id="GO:1904669">
    <property type="term" value="P:ATP export"/>
    <property type="evidence" value="ECO:0007669"/>
    <property type="project" value="UniProtKB-ARBA"/>
</dbReference>
<dbReference type="AlphaFoldDB" id="A0A7L4HJB4"/>